<sequence length="230" mass="25107">MSVLEKIDRSLIVSCQALEGEPLHDSYIMGRMAFAASMGGASGIRANSVKDIQAIKKEVDLPIIGIIKKDLPGSNVFITPTINEVDELYNEGVDIIAFDATNQKRPDGKSFREFFSEVKEKYPDQLFMGDISSLEEGLNAEKAGIDIIAPTLAGYTTYSKGTVPLDLLKELLEKASIPVIAEGNFDTPEKAKKALLLGAHAVVVGSAITRPQLITEKFMQAIEENKKYNQ</sequence>
<dbReference type="SUPFAM" id="SSF51366">
    <property type="entry name" value="Ribulose-phoshate binding barrel"/>
    <property type="match status" value="1"/>
</dbReference>
<comment type="function">
    <text evidence="2 7">Converts N-acetylmannosamine-6-phosphate (ManNAc-6-P) to N-acetylglucosamine-6-phosphate (GlcNAc-6-P).</text>
</comment>
<dbReference type="RefSeq" id="WP_327606711.1">
    <property type="nucleotide sequence ID" value="NZ_JARZFX010000002.1"/>
</dbReference>
<dbReference type="InterPro" id="IPR007260">
    <property type="entry name" value="NanE"/>
</dbReference>
<evidence type="ECO:0000256" key="3">
    <source>
        <dbReference type="ARBA" id="ARBA00005081"/>
    </source>
</evidence>
<keyword evidence="9" id="KW-1185">Reference proteome</keyword>
<evidence type="ECO:0000256" key="7">
    <source>
        <dbReference type="HAMAP-Rule" id="MF_01235"/>
    </source>
</evidence>
<proteinExistence type="inferred from homology"/>
<dbReference type="Gene3D" id="3.20.20.70">
    <property type="entry name" value="Aldolase class I"/>
    <property type="match status" value="1"/>
</dbReference>
<dbReference type="PANTHER" id="PTHR36204:SF1">
    <property type="entry name" value="N-ACETYLMANNOSAMINE-6-PHOSPHATE 2-EPIMERASE-RELATED"/>
    <property type="match status" value="1"/>
</dbReference>
<dbReference type="HAMAP" id="MF_01235">
    <property type="entry name" value="ManNAc6P_epimer"/>
    <property type="match status" value="1"/>
</dbReference>
<dbReference type="EC" id="5.1.3.9" evidence="7"/>
<dbReference type="CDD" id="cd04729">
    <property type="entry name" value="NanE"/>
    <property type="match status" value="1"/>
</dbReference>
<dbReference type="NCBIfam" id="NF002231">
    <property type="entry name" value="PRK01130.1"/>
    <property type="match status" value="1"/>
</dbReference>
<keyword evidence="6 7" id="KW-0119">Carbohydrate metabolism</keyword>
<comment type="similarity">
    <text evidence="4 7">Belongs to the NanE family.</text>
</comment>
<organism evidence="8 9">
    <name type="scientific">Virgibacillus tibetensis</name>
    <dbReference type="NCBI Taxonomy" id="3042313"/>
    <lineage>
        <taxon>Bacteria</taxon>
        <taxon>Bacillati</taxon>
        <taxon>Bacillota</taxon>
        <taxon>Bacilli</taxon>
        <taxon>Bacillales</taxon>
        <taxon>Bacillaceae</taxon>
        <taxon>Virgibacillus</taxon>
    </lineage>
</organism>
<keyword evidence="5 7" id="KW-0413">Isomerase</keyword>
<evidence type="ECO:0000256" key="2">
    <source>
        <dbReference type="ARBA" id="ARBA00002147"/>
    </source>
</evidence>
<accession>A0ABU6KD05</accession>
<reference evidence="8 9" key="1">
    <citation type="journal article" date="2024" name="Int. J. Syst. Evol. Microbiol.">
        <title>Virgibacillus tibetensis sp. nov., isolated from salt lake on the Tibetan Plateau of China.</title>
        <authorList>
            <person name="Phurbu D."/>
            <person name="Liu Z.-X."/>
            <person name="Wang R."/>
            <person name="Zheng Y.-Y."/>
            <person name="Liu H.-C."/>
            <person name="Zhou Y.-G."/>
            <person name="Yu Y.-J."/>
            <person name="Li A.-H."/>
        </authorList>
    </citation>
    <scope>NUCLEOTIDE SEQUENCE [LARGE SCALE GENOMIC DNA]</scope>
    <source>
        <strain evidence="8 9">C22-A2</strain>
    </source>
</reference>
<evidence type="ECO:0000256" key="4">
    <source>
        <dbReference type="ARBA" id="ARBA00007439"/>
    </source>
</evidence>
<dbReference type="PANTHER" id="PTHR36204">
    <property type="entry name" value="N-ACETYLMANNOSAMINE-6-PHOSPHATE 2-EPIMERASE-RELATED"/>
    <property type="match status" value="1"/>
</dbReference>
<evidence type="ECO:0000256" key="6">
    <source>
        <dbReference type="ARBA" id="ARBA00023277"/>
    </source>
</evidence>
<dbReference type="GO" id="GO:0047465">
    <property type="term" value="F:N-acylglucosamine-6-phosphate 2-epimerase activity"/>
    <property type="evidence" value="ECO:0007669"/>
    <property type="project" value="UniProtKB-EC"/>
</dbReference>
<protein>
    <recommendedName>
        <fullName evidence="7">Putative N-acetylmannosamine-6-phosphate 2-epimerase</fullName>
        <ecNumber evidence="7">5.1.3.9</ecNumber>
    </recommendedName>
    <alternativeName>
        <fullName evidence="7">ManNAc-6-P epimerase</fullName>
    </alternativeName>
</protein>
<evidence type="ECO:0000256" key="5">
    <source>
        <dbReference type="ARBA" id="ARBA00023235"/>
    </source>
</evidence>
<evidence type="ECO:0000256" key="1">
    <source>
        <dbReference type="ARBA" id="ARBA00000056"/>
    </source>
</evidence>
<dbReference type="InterPro" id="IPR011060">
    <property type="entry name" value="RibuloseP-bd_barrel"/>
</dbReference>
<dbReference type="Pfam" id="PF04131">
    <property type="entry name" value="NanE"/>
    <property type="match status" value="1"/>
</dbReference>
<comment type="caution">
    <text evidence="8">The sequence shown here is derived from an EMBL/GenBank/DDBJ whole genome shotgun (WGS) entry which is preliminary data.</text>
</comment>
<comment type="catalytic activity">
    <reaction evidence="1 7">
        <text>an N-acyl-D-glucosamine 6-phosphate = an N-acyl-D-mannosamine 6-phosphate</text>
        <dbReference type="Rhea" id="RHEA:23932"/>
        <dbReference type="ChEBI" id="CHEBI:57599"/>
        <dbReference type="ChEBI" id="CHEBI:57666"/>
        <dbReference type="EC" id="5.1.3.9"/>
    </reaction>
</comment>
<comment type="pathway">
    <text evidence="3 7">Amino-sugar metabolism; N-acetylneuraminate degradation; D-fructose 6-phosphate from N-acetylneuraminate: step 3/5.</text>
</comment>
<dbReference type="Proteomes" id="UP001335737">
    <property type="component" value="Unassembled WGS sequence"/>
</dbReference>
<gene>
    <name evidence="7" type="primary">nanE</name>
    <name evidence="8" type="ORF">QGM71_06495</name>
</gene>
<name>A0ABU6KD05_9BACI</name>
<evidence type="ECO:0000313" key="9">
    <source>
        <dbReference type="Proteomes" id="UP001335737"/>
    </source>
</evidence>
<dbReference type="InterPro" id="IPR013785">
    <property type="entry name" value="Aldolase_TIM"/>
</dbReference>
<evidence type="ECO:0000313" key="8">
    <source>
        <dbReference type="EMBL" id="MEC5423149.1"/>
    </source>
</evidence>
<dbReference type="EMBL" id="JARZFX010000002">
    <property type="protein sequence ID" value="MEC5423149.1"/>
    <property type="molecule type" value="Genomic_DNA"/>
</dbReference>